<accession>A0A2C5YER4</accession>
<keyword evidence="3" id="KW-1185">Reference proteome</keyword>
<dbReference type="Proteomes" id="UP000226192">
    <property type="component" value="Unassembled WGS sequence"/>
</dbReference>
<sequence>MAVEPSSVPNFDNLPHVQGMPPGCAWGIFDHGGKKDLVGTLNFLTPKIVKSAASEVKQGVSISLNWPLNAISKVKAFKRAKPKHNILYLPETSSLSTKVKSWDDELEINTQDSSQWDSLVHIHHYPTNMVYNGLTPDKQLLNVESTEENVLPTLDHWHMRGGLVGRGVLVDYKAYADATGVPFDPFDGTAIGIPDLEACIKHFGIDIRPGDILVLRTGTTEALENVATHQPSYSQMSGLESSPEMARWIWDHRFAAVASDTFALEAINTLRADGSVDGMERMILHHYLLGMFGMPIGELFDLKRLSEYAHKVKQYTFLLTSVPLNHPGLVGSPANAVAIF</sequence>
<dbReference type="GO" id="GO:0019441">
    <property type="term" value="P:L-tryptophan catabolic process to kynurenine"/>
    <property type="evidence" value="ECO:0007669"/>
    <property type="project" value="InterPro"/>
</dbReference>
<dbReference type="OrthoDB" id="5396at2759"/>
<dbReference type="Pfam" id="PF04199">
    <property type="entry name" value="Cyclase"/>
    <property type="match status" value="1"/>
</dbReference>
<evidence type="ECO:0008006" key="4">
    <source>
        <dbReference type="Google" id="ProtNLM"/>
    </source>
</evidence>
<comment type="caution">
    <text evidence="2">The sequence shown here is derived from an EMBL/GenBank/DDBJ whole genome shotgun (WGS) entry which is preliminary data.</text>
</comment>
<dbReference type="SUPFAM" id="SSF102198">
    <property type="entry name" value="Putative cyclase"/>
    <property type="match status" value="1"/>
</dbReference>
<evidence type="ECO:0000313" key="3">
    <source>
        <dbReference type="Proteomes" id="UP000226192"/>
    </source>
</evidence>
<protein>
    <recommendedName>
        <fullName evidence="4">Cyclase</fullName>
    </recommendedName>
</protein>
<dbReference type="AlphaFoldDB" id="A0A2C5YER4"/>
<evidence type="ECO:0000256" key="1">
    <source>
        <dbReference type="ARBA" id="ARBA00007865"/>
    </source>
</evidence>
<proteinExistence type="inferred from homology"/>
<dbReference type="Gene3D" id="3.50.30.50">
    <property type="entry name" value="Putative cyclase"/>
    <property type="match status" value="1"/>
</dbReference>
<name>A0A2C5YER4_9HYPO</name>
<organism evidence="2 3">
    <name type="scientific">Ophiocordyceps australis</name>
    <dbReference type="NCBI Taxonomy" id="1399860"/>
    <lineage>
        <taxon>Eukaryota</taxon>
        <taxon>Fungi</taxon>
        <taxon>Dikarya</taxon>
        <taxon>Ascomycota</taxon>
        <taxon>Pezizomycotina</taxon>
        <taxon>Sordariomycetes</taxon>
        <taxon>Hypocreomycetidae</taxon>
        <taxon>Hypocreales</taxon>
        <taxon>Ophiocordycipitaceae</taxon>
        <taxon>Ophiocordyceps</taxon>
    </lineage>
</organism>
<gene>
    <name evidence="2" type="ORF">CDD81_259</name>
</gene>
<dbReference type="EMBL" id="NJET01000010">
    <property type="protein sequence ID" value="PHH66196.1"/>
    <property type="molecule type" value="Genomic_DNA"/>
</dbReference>
<dbReference type="PANTHER" id="PTHR34861">
    <property type="match status" value="1"/>
</dbReference>
<dbReference type="GO" id="GO:0004061">
    <property type="term" value="F:arylformamidase activity"/>
    <property type="evidence" value="ECO:0007669"/>
    <property type="project" value="InterPro"/>
</dbReference>
<dbReference type="InterPro" id="IPR037175">
    <property type="entry name" value="KFase_sf"/>
</dbReference>
<dbReference type="PANTHER" id="PTHR34861:SF10">
    <property type="entry name" value="CYCLASE"/>
    <property type="match status" value="1"/>
</dbReference>
<dbReference type="InterPro" id="IPR007325">
    <property type="entry name" value="KFase/CYL"/>
</dbReference>
<evidence type="ECO:0000313" key="2">
    <source>
        <dbReference type="EMBL" id="PHH66196.1"/>
    </source>
</evidence>
<comment type="similarity">
    <text evidence="1">Belongs to the Cyclase 1 superfamily.</text>
</comment>
<reference evidence="2 3" key="1">
    <citation type="submission" date="2017-06" db="EMBL/GenBank/DDBJ databases">
        <title>Ant-infecting Ophiocordyceps genomes reveal a high diversity of potential behavioral manipulation genes and a possible major role for enterotoxins.</title>
        <authorList>
            <person name="De Bekker C."/>
            <person name="Evans H.C."/>
            <person name="Brachmann A."/>
            <person name="Hughes D.P."/>
        </authorList>
    </citation>
    <scope>NUCLEOTIDE SEQUENCE [LARGE SCALE GENOMIC DNA]</scope>
    <source>
        <strain evidence="2 3">Map64</strain>
    </source>
</reference>